<dbReference type="EMBL" id="FNIA01000001">
    <property type="protein sequence ID" value="SDM35720.1"/>
    <property type="molecule type" value="Genomic_DNA"/>
</dbReference>
<feature type="compositionally biased region" description="Basic and acidic residues" evidence="1">
    <location>
        <begin position="64"/>
        <end position="88"/>
    </location>
</feature>
<evidence type="ECO:0000313" key="4">
    <source>
        <dbReference type="Proteomes" id="UP000199370"/>
    </source>
</evidence>
<feature type="transmembrane region" description="Helical" evidence="2">
    <location>
        <begin position="263"/>
        <end position="281"/>
    </location>
</feature>
<feature type="region of interest" description="Disordered" evidence="1">
    <location>
        <begin position="1"/>
        <end position="90"/>
    </location>
</feature>
<feature type="transmembrane region" description="Helical" evidence="2">
    <location>
        <begin position="233"/>
        <end position="256"/>
    </location>
</feature>
<organism evidence="3 4">
    <name type="scientific">Haloarchaeobius iranensis</name>
    <dbReference type="NCBI Taxonomy" id="996166"/>
    <lineage>
        <taxon>Archaea</taxon>
        <taxon>Methanobacteriati</taxon>
        <taxon>Methanobacteriota</taxon>
        <taxon>Stenosarchaea group</taxon>
        <taxon>Halobacteria</taxon>
        <taxon>Halobacteriales</taxon>
        <taxon>Halorubellaceae</taxon>
        <taxon>Haloarchaeobius</taxon>
    </lineage>
</organism>
<feature type="compositionally biased region" description="Basic and acidic residues" evidence="1">
    <location>
        <begin position="32"/>
        <end position="44"/>
    </location>
</feature>
<name>A0A1G9SK98_9EURY</name>
<dbReference type="STRING" id="996166.SAMN05192554_101227"/>
<dbReference type="Proteomes" id="UP000199370">
    <property type="component" value="Unassembled WGS sequence"/>
</dbReference>
<sequence length="297" mass="31111">MPTAVLPAARGGAVSRDDEPEPTWDDTAASPRDAEGRPWDDEARSPPGRGQPAAHGGGGPGDAGPDRWVDRLGDPRYERQPADPRSDEAMDPGIFDAGVVTFSLRYPFGEGGSAALLTGVLGILSFLVVPGVLAVGYLTRLAGAAARAEEPPGYDDIWGIAKCGVVVTVLWWGAVGGLGTLVYLSAGESTLLASVLALGGSYLLPGLFTTYAATEDLREAAVRTPEFAFTRRYALHFFADAVLLVGLLVVGFLVLLLVTFAAFLLPLAALVPAAYWGYLYGEALEDGRVEPLPPTDG</sequence>
<feature type="transmembrane region" description="Helical" evidence="2">
    <location>
        <begin position="191"/>
        <end position="213"/>
    </location>
</feature>
<keyword evidence="4" id="KW-1185">Reference proteome</keyword>
<feature type="transmembrane region" description="Helical" evidence="2">
    <location>
        <begin position="114"/>
        <end position="137"/>
    </location>
</feature>
<dbReference type="AlphaFoldDB" id="A0A1G9SK98"/>
<protein>
    <recommendedName>
        <fullName evidence="5">DUF4013 domain-containing protein</fullName>
    </recommendedName>
</protein>
<gene>
    <name evidence="3" type="ORF">SAMN05192554_101227</name>
</gene>
<evidence type="ECO:0008006" key="5">
    <source>
        <dbReference type="Google" id="ProtNLM"/>
    </source>
</evidence>
<evidence type="ECO:0000313" key="3">
    <source>
        <dbReference type="EMBL" id="SDM35720.1"/>
    </source>
</evidence>
<keyword evidence="2" id="KW-1133">Transmembrane helix</keyword>
<accession>A0A1G9SK98</accession>
<proteinExistence type="predicted"/>
<keyword evidence="2" id="KW-0812">Transmembrane</keyword>
<keyword evidence="2" id="KW-0472">Membrane</keyword>
<evidence type="ECO:0000256" key="1">
    <source>
        <dbReference type="SAM" id="MobiDB-lite"/>
    </source>
</evidence>
<evidence type="ECO:0000256" key="2">
    <source>
        <dbReference type="SAM" id="Phobius"/>
    </source>
</evidence>
<feature type="transmembrane region" description="Helical" evidence="2">
    <location>
        <begin position="157"/>
        <end position="184"/>
    </location>
</feature>
<reference evidence="3 4" key="1">
    <citation type="submission" date="2016-10" db="EMBL/GenBank/DDBJ databases">
        <authorList>
            <person name="de Groot N.N."/>
        </authorList>
    </citation>
    <scope>NUCLEOTIDE SEQUENCE [LARGE SCALE GENOMIC DNA]</scope>
    <source>
        <strain evidence="4">EB21,IBRC-M 10013,KCTC 4048</strain>
    </source>
</reference>